<evidence type="ECO:0000259" key="3">
    <source>
        <dbReference type="PROSITE" id="PS50977"/>
    </source>
</evidence>
<evidence type="ECO:0000313" key="4">
    <source>
        <dbReference type="EMBL" id="ORA34536.1"/>
    </source>
</evidence>
<dbReference type="GO" id="GO:0000976">
    <property type="term" value="F:transcription cis-regulatory region binding"/>
    <property type="evidence" value="ECO:0007669"/>
    <property type="project" value="TreeGrafter"/>
</dbReference>
<keyword evidence="1 2" id="KW-0238">DNA-binding</keyword>
<sequence>MEIERPAVRVARVAPGAQMRTTLAQQVHRRRRILQVTLGIARSGGYGAVQMRTVAERADVALGTLYRYFPSKSTLLLSALESELDRIARSDRISNSPSAERYEQVWHLITRLNAGMAADPQLAEALARAFMVAYAAKGPESDRMRQRLERSVRQLLAPDNPTTREQLVARIIVDAWASNAMAWLGRRVTTADLNNRLRNTLAVLEKRHDI</sequence>
<dbReference type="EMBL" id="MVHF01000016">
    <property type="protein sequence ID" value="ORA34536.1"/>
    <property type="molecule type" value="Genomic_DNA"/>
</dbReference>
<dbReference type="SUPFAM" id="SSF46689">
    <property type="entry name" value="Homeodomain-like"/>
    <property type="match status" value="1"/>
</dbReference>
<dbReference type="InterPro" id="IPR050109">
    <property type="entry name" value="HTH-type_TetR-like_transc_reg"/>
</dbReference>
<keyword evidence="5" id="KW-1185">Reference proteome</keyword>
<dbReference type="PRINTS" id="PR00455">
    <property type="entry name" value="HTHTETR"/>
</dbReference>
<dbReference type="InterPro" id="IPR009057">
    <property type="entry name" value="Homeodomain-like_sf"/>
</dbReference>
<evidence type="ECO:0000313" key="5">
    <source>
        <dbReference type="Proteomes" id="UP000192448"/>
    </source>
</evidence>
<dbReference type="Gene3D" id="1.10.357.10">
    <property type="entry name" value="Tetracycline Repressor, domain 2"/>
    <property type="match status" value="1"/>
</dbReference>
<dbReference type="PANTHER" id="PTHR30055:SF242">
    <property type="entry name" value="HTH-TYPE TRANSCRIPTIONAL REPRESSOR KSTR"/>
    <property type="match status" value="1"/>
</dbReference>
<dbReference type="GO" id="GO:0003700">
    <property type="term" value="F:DNA-binding transcription factor activity"/>
    <property type="evidence" value="ECO:0007669"/>
    <property type="project" value="TreeGrafter"/>
</dbReference>
<dbReference type="Pfam" id="PF17925">
    <property type="entry name" value="TetR_C_20"/>
    <property type="match status" value="1"/>
</dbReference>
<dbReference type="Pfam" id="PF00440">
    <property type="entry name" value="TetR_N"/>
    <property type="match status" value="1"/>
</dbReference>
<dbReference type="PROSITE" id="PS50977">
    <property type="entry name" value="HTH_TETR_2"/>
    <property type="match status" value="1"/>
</dbReference>
<evidence type="ECO:0000256" key="2">
    <source>
        <dbReference type="PROSITE-ProRule" id="PRU00335"/>
    </source>
</evidence>
<feature type="DNA-binding region" description="H-T-H motif" evidence="2">
    <location>
        <begin position="50"/>
        <end position="69"/>
    </location>
</feature>
<dbReference type="Proteomes" id="UP000192448">
    <property type="component" value="Unassembled WGS sequence"/>
</dbReference>
<dbReference type="AlphaFoldDB" id="A0A1X0AY26"/>
<dbReference type="InterPro" id="IPR001647">
    <property type="entry name" value="HTH_TetR"/>
</dbReference>
<dbReference type="InterPro" id="IPR041642">
    <property type="entry name" value="KstR_C"/>
</dbReference>
<comment type="caution">
    <text evidence="4">The sequence shown here is derived from an EMBL/GenBank/DDBJ whole genome shotgun (WGS) entry which is preliminary data.</text>
</comment>
<feature type="domain" description="HTH tetR-type" evidence="3">
    <location>
        <begin position="27"/>
        <end position="87"/>
    </location>
</feature>
<dbReference type="PANTHER" id="PTHR30055">
    <property type="entry name" value="HTH-TYPE TRANSCRIPTIONAL REGULATOR RUTR"/>
    <property type="match status" value="1"/>
</dbReference>
<accession>A0A1X0AY26</accession>
<reference evidence="4 5" key="1">
    <citation type="submission" date="2017-02" db="EMBL/GenBank/DDBJ databases">
        <title>The new phylogeny of genus Mycobacterium.</title>
        <authorList>
            <person name="Tortoli E."/>
            <person name="Trovato A."/>
            <person name="Cirillo D.M."/>
        </authorList>
    </citation>
    <scope>NUCLEOTIDE SEQUENCE [LARGE SCALE GENOMIC DNA]</scope>
    <source>
        <strain evidence="4 5">RW6</strain>
    </source>
</reference>
<proteinExistence type="predicted"/>
<protein>
    <recommendedName>
        <fullName evidence="3">HTH tetR-type domain-containing protein</fullName>
    </recommendedName>
</protein>
<name>A0A1X0AY26_9MYCO</name>
<dbReference type="STRING" id="1927124.BST13_17275"/>
<organism evidence="4 5">
    <name type="scientific">Mycobacterium aquaticum</name>
    <dbReference type="NCBI Taxonomy" id="1927124"/>
    <lineage>
        <taxon>Bacteria</taxon>
        <taxon>Bacillati</taxon>
        <taxon>Actinomycetota</taxon>
        <taxon>Actinomycetes</taxon>
        <taxon>Mycobacteriales</taxon>
        <taxon>Mycobacteriaceae</taxon>
        <taxon>Mycobacterium</taxon>
    </lineage>
</organism>
<evidence type="ECO:0000256" key="1">
    <source>
        <dbReference type="ARBA" id="ARBA00023125"/>
    </source>
</evidence>
<gene>
    <name evidence="4" type="ORF">BST13_17275</name>
</gene>